<evidence type="ECO:0000256" key="1">
    <source>
        <dbReference type="SAM" id="Phobius"/>
    </source>
</evidence>
<dbReference type="STRING" id="477680.SAMN05421788_106388"/>
<keyword evidence="1" id="KW-0812">Transmembrane</keyword>
<reference evidence="3" key="1">
    <citation type="submission" date="2017-01" db="EMBL/GenBank/DDBJ databases">
        <authorList>
            <person name="Varghese N."/>
            <person name="Submissions S."/>
        </authorList>
    </citation>
    <scope>NUCLEOTIDE SEQUENCE [LARGE SCALE GENOMIC DNA]</scope>
    <source>
        <strain evidence="3">DSM 21054</strain>
    </source>
</reference>
<dbReference type="OrthoDB" id="5688397at2"/>
<dbReference type="EMBL" id="FTOR01000006">
    <property type="protein sequence ID" value="SIT25816.1"/>
    <property type="molecule type" value="Genomic_DNA"/>
</dbReference>
<feature type="transmembrane region" description="Helical" evidence="1">
    <location>
        <begin position="490"/>
        <end position="510"/>
    </location>
</feature>
<dbReference type="AlphaFoldDB" id="A0A1N7QSQ2"/>
<feature type="transmembrane region" description="Helical" evidence="1">
    <location>
        <begin position="608"/>
        <end position="632"/>
    </location>
</feature>
<protein>
    <submittedName>
        <fullName evidence="2">Site-specific recombinase</fullName>
    </submittedName>
</protein>
<dbReference type="Proteomes" id="UP000186917">
    <property type="component" value="Unassembled WGS sequence"/>
</dbReference>
<accession>A0A1N7QSQ2</accession>
<feature type="transmembrane region" description="Helical" evidence="1">
    <location>
        <begin position="346"/>
        <end position="367"/>
    </location>
</feature>
<proteinExistence type="predicted"/>
<name>A0A1N7QSQ2_9BACT</name>
<evidence type="ECO:0000313" key="3">
    <source>
        <dbReference type="Proteomes" id="UP000186917"/>
    </source>
</evidence>
<keyword evidence="1" id="KW-0472">Membrane</keyword>
<sequence>MGINKKQQRRDLYIESVENDFHLHILAREQGLDFLIDLFNKVRPRKGKDNAETRLQLVIKQLQEKPHLLQNLRVAVMAQLGHTNFVPALTESGMLLSRGFVQELGSRLSHKLLPSLQQEDELIYILNRIFYKKNDYIWVEAIDRNTWKAFFDQLNISLHQQHTSLPQQLRQALLVLSYRVANFSLDPEVVRFLPEEMQANNVFIRQNHIINQLQTKEEFHIPDTYAFPGIDTLNGLVDECMDTVQRIQELQAIKGASLSLSYLTLSMRYNLARMKILADVLENNKNFTTDKLVDFFRLEVHYEKRKNSIRELFSRTFGHIAYQIAEHKGTKGDKYITTTRLEYAKMMVSAMWGGLIVCLMVLFKTLLGKVHMLPLWLGAAYSVNYSLGFVAIEETKATLATKQPAFTASAVAGSLDVRKNEQPNLYSLAITVARVTRSQFASFFGNLVVVFPVTYLIAWLYDLCFAHKLVEGPQAMKLLIDQHPWKSLSLLYACNTGVFLFVSGLIAGFIQNKIQYSRVAERMQMHPVMRLTIPGDRLRRLAHYIEHHAGSLTGNIVLGFFLGMSSVVVKLFGIPFDIRHITISAGNVAMGAYGLGLQNIPWQLLTQVIAGVLAIGFFNFLVSFALAFIVAVKSRGIRLRDYPEFIRILWRYFKKYPFDFIRPRKNGGITEA</sequence>
<feature type="transmembrane region" description="Helical" evidence="1">
    <location>
        <begin position="373"/>
        <end position="392"/>
    </location>
</feature>
<gene>
    <name evidence="2" type="ORF">SAMN05421788_106388</name>
</gene>
<feature type="transmembrane region" description="Helical" evidence="1">
    <location>
        <begin position="440"/>
        <end position="461"/>
    </location>
</feature>
<evidence type="ECO:0000313" key="2">
    <source>
        <dbReference type="EMBL" id="SIT25816.1"/>
    </source>
</evidence>
<keyword evidence="3" id="KW-1185">Reference proteome</keyword>
<organism evidence="2 3">
    <name type="scientific">Filimonas lacunae</name>
    <dbReference type="NCBI Taxonomy" id="477680"/>
    <lineage>
        <taxon>Bacteria</taxon>
        <taxon>Pseudomonadati</taxon>
        <taxon>Bacteroidota</taxon>
        <taxon>Chitinophagia</taxon>
        <taxon>Chitinophagales</taxon>
        <taxon>Chitinophagaceae</taxon>
        <taxon>Filimonas</taxon>
    </lineage>
</organism>
<feature type="transmembrane region" description="Helical" evidence="1">
    <location>
        <begin position="549"/>
        <end position="569"/>
    </location>
</feature>
<dbReference type="Pfam" id="PF10136">
    <property type="entry name" value="SpecificRecomb"/>
    <property type="match status" value="1"/>
</dbReference>
<keyword evidence="1" id="KW-1133">Transmembrane helix</keyword>
<dbReference type="RefSeq" id="WP_076380567.1">
    <property type="nucleotide sequence ID" value="NZ_AP017422.1"/>
</dbReference>
<dbReference type="PIRSF" id="PIRSF015380">
    <property type="entry name" value="Site-sp_rcmb"/>
    <property type="match status" value="1"/>
</dbReference>
<dbReference type="InterPro" id="IPR011385">
    <property type="entry name" value="Site-sp_rcmbase"/>
</dbReference>